<comment type="caution">
    <text evidence="2">The sequence shown here is derived from an EMBL/GenBank/DDBJ whole genome shotgun (WGS) entry which is preliminary data.</text>
</comment>
<protein>
    <submittedName>
        <fullName evidence="2">Uncharacterized protein</fullName>
    </submittedName>
</protein>
<feature type="region of interest" description="Disordered" evidence="1">
    <location>
        <begin position="141"/>
        <end position="165"/>
    </location>
</feature>
<reference evidence="2 4" key="1">
    <citation type="submission" date="2021-05" db="EMBL/GenBank/DDBJ databases">
        <title>Genome Assembly of Synthetic Allotetraploid Brassica napus Reveals Homoeologous Exchanges between Subgenomes.</title>
        <authorList>
            <person name="Davis J.T."/>
        </authorList>
    </citation>
    <scope>NUCLEOTIDE SEQUENCE [LARGE SCALE GENOMIC DNA]</scope>
    <source>
        <strain evidence="4">cv. Da-Ae</strain>
        <tissue evidence="2">Seedling</tissue>
    </source>
</reference>
<proteinExistence type="predicted"/>
<dbReference type="EMBL" id="JAGKQM010000932">
    <property type="protein sequence ID" value="KAH0852951.1"/>
    <property type="molecule type" value="Genomic_DNA"/>
</dbReference>
<evidence type="ECO:0000313" key="2">
    <source>
        <dbReference type="EMBL" id="KAH0850683.1"/>
    </source>
</evidence>
<accession>A0ABQ7X4G7</accession>
<organism evidence="2 4">
    <name type="scientific">Brassica napus</name>
    <name type="common">Rape</name>
    <dbReference type="NCBI Taxonomy" id="3708"/>
    <lineage>
        <taxon>Eukaryota</taxon>
        <taxon>Viridiplantae</taxon>
        <taxon>Streptophyta</taxon>
        <taxon>Embryophyta</taxon>
        <taxon>Tracheophyta</taxon>
        <taxon>Spermatophyta</taxon>
        <taxon>Magnoliopsida</taxon>
        <taxon>eudicotyledons</taxon>
        <taxon>Gunneridae</taxon>
        <taxon>Pentapetalae</taxon>
        <taxon>rosids</taxon>
        <taxon>malvids</taxon>
        <taxon>Brassicales</taxon>
        <taxon>Brassicaceae</taxon>
        <taxon>Brassiceae</taxon>
        <taxon>Brassica</taxon>
    </lineage>
</organism>
<evidence type="ECO:0000256" key="1">
    <source>
        <dbReference type="SAM" id="MobiDB-lite"/>
    </source>
</evidence>
<name>A0ABQ7X4G7_BRANA</name>
<dbReference type="Proteomes" id="UP000824890">
    <property type="component" value="Unassembled WGS sequence"/>
</dbReference>
<evidence type="ECO:0000313" key="3">
    <source>
        <dbReference type="EMBL" id="KAH0852951.1"/>
    </source>
</evidence>
<keyword evidence="4" id="KW-1185">Reference proteome</keyword>
<dbReference type="EMBL" id="JAGKQM010001982">
    <property type="protein sequence ID" value="KAH0850683.1"/>
    <property type="molecule type" value="Genomic_DNA"/>
</dbReference>
<sequence length="180" mass="19658">MFIQVAYVPALILAIRVLTGNVLASFSERDLFKYPEAKDSINMVKIAAAMATKSVMGKSPHGDSSPRHGLVRLSVASGRMWTKPVAKITPAANAFTNMKKLLSDLRPKIGKQTPNTPATKMEKNAPILYLRIDAFSVAEPPPLEPPHSFSSSVAETRSGRIDKEKMKAETTRGWLLGILN</sequence>
<evidence type="ECO:0000313" key="4">
    <source>
        <dbReference type="Proteomes" id="UP000824890"/>
    </source>
</evidence>
<gene>
    <name evidence="3" type="ORF">HID58_093583</name>
    <name evidence="2" type="ORF">HID58_095326</name>
</gene>